<evidence type="ECO:0000313" key="2">
    <source>
        <dbReference type="Proteomes" id="UP000515146"/>
    </source>
</evidence>
<feature type="transmembrane region" description="Helical" evidence="1">
    <location>
        <begin position="150"/>
        <end position="172"/>
    </location>
</feature>
<evidence type="ECO:0000313" key="3">
    <source>
        <dbReference type="RefSeq" id="XP_027202638.1"/>
    </source>
</evidence>
<feature type="transmembrane region" description="Helical" evidence="1">
    <location>
        <begin position="208"/>
        <end position="228"/>
    </location>
</feature>
<protein>
    <submittedName>
        <fullName evidence="3">Uncharacterized protein LOC113796540</fullName>
    </submittedName>
</protein>
<accession>A0A6P6YB22</accession>
<feature type="non-terminal residue" evidence="3">
    <location>
        <position position="327"/>
    </location>
</feature>
<name>A0A6P6YB22_DERPT</name>
<keyword evidence="2" id="KW-1185">Reference proteome</keyword>
<keyword evidence="1" id="KW-1133">Transmembrane helix</keyword>
<dbReference type="KEGG" id="dpte:113796540"/>
<dbReference type="RefSeq" id="XP_027202638.1">
    <property type="nucleotide sequence ID" value="XM_027346837.1"/>
</dbReference>
<reference evidence="3" key="1">
    <citation type="submission" date="2025-08" db="UniProtKB">
        <authorList>
            <consortium name="RefSeq"/>
        </authorList>
    </citation>
    <scope>IDENTIFICATION</scope>
    <source>
        <strain evidence="3">Airmid</strain>
    </source>
</reference>
<feature type="transmembrane region" description="Helical" evidence="1">
    <location>
        <begin position="36"/>
        <end position="58"/>
    </location>
</feature>
<organism evidence="2 3">
    <name type="scientific">Dermatophagoides pteronyssinus</name>
    <name type="common">European house dust mite</name>
    <dbReference type="NCBI Taxonomy" id="6956"/>
    <lineage>
        <taxon>Eukaryota</taxon>
        <taxon>Metazoa</taxon>
        <taxon>Ecdysozoa</taxon>
        <taxon>Arthropoda</taxon>
        <taxon>Chelicerata</taxon>
        <taxon>Arachnida</taxon>
        <taxon>Acari</taxon>
        <taxon>Acariformes</taxon>
        <taxon>Sarcoptiformes</taxon>
        <taxon>Astigmata</taxon>
        <taxon>Psoroptidia</taxon>
        <taxon>Analgoidea</taxon>
        <taxon>Pyroglyphidae</taxon>
        <taxon>Dermatophagoidinae</taxon>
        <taxon>Dermatophagoides</taxon>
    </lineage>
</organism>
<keyword evidence="1" id="KW-0472">Membrane</keyword>
<dbReference type="InParanoid" id="A0A6P6YB22"/>
<gene>
    <name evidence="3" type="primary">LOC113796540</name>
</gene>
<feature type="transmembrane region" description="Helical" evidence="1">
    <location>
        <begin position="302"/>
        <end position="325"/>
    </location>
</feature>
<keyword evidence="1" id="KW-0812">Transmembrane</keyword>
<dbReference type="Proteomes" id="UP000515146">
    <property type="component" value="Unplaced"/>
</dbReference>
<feature type="transmembrane region" description="Helical" evidence="1">
    <location>
        <begin position="82"/>
        <end position="102"/>
    </location>
</feature>
<sequence length="327" mass="39381">NIINDCFEFLKFYVFRLEYSLNDYERRQIPQSYQTFRLAIWLTLNSWINTFFSIHLALYPSEFFSKISKSFEQSFHLKRVDLLFQLQIPIFIILEYQWLNFLQKILHYQLKINNLFYKYYYHSDDYNQLKSKYIHYYTHYIHIYHIISKIILKILLIVLILSGLFGIFTFISEFMANNITFISIVEIGSKITTVYICIFLSKQNEMNFFNISLILYIVSGLLATNILYSKVAQLPYNNQRGCLLIMNWLARSQYQQQQQQQQLNNGHDRNVLQSLSIRNTIRLNQFAQSMSDNHLGFSCGQIFIITKYKFIEIFLMNFQLVLLFYKK</sequence>
<feature type="transmembrane region" description="Helical" evidence="1">
    <location>
        <begin position="178"/>
        <end position="201"/>
    </location>
</feature>
<dbReference type="AlphaFoldDB" id="A0A6P6YB22"/>
<evidence type="ECO:0000256" key="1">
    <source>
        <dbReference type="SAM" id="Phobius"/>
    </source>
</evidence>
<feature type="non-terminal residue" evidence="3">
    <location>
        <position position="1"/>
    </location>
</feature>
<dbReference type="OMA" id="MANNITF"/>
<proteinExistence type="predicted"/>